<dbReference type="SUPFAM" id="SSF88713">
    <property type="entry name" value="Glycoside hydrolase/deacetylase"/>
    <property type="match status" value="1"/>
</dbReference>
<dbReference type="InterPro" id="IPR011330">
    <property type="entry name" value="Glyco_hydro/deAcase_b/a-brl"/>
</dbReference>
<reference evidence="6" key="1">
    <citation type="journal article" date="2020" name="mSystems">
        <title>Genome- and Community-Level Interaction Insights into Carbon Utilization and Element Cycling Functions of Hydrothermarchaeota in Hydrothermal Sediment.</title>
        <authorList>
            <person name="Zhou Z."/>
            <person name="Liu Y."/>
            <person name="Xu W."/>
            <person name="Pan J."/>
            <person name="Luo Z.H."/>
            <person name="Li M."/>
        </authorList>
    </citation>
    <scope>NUCLEOTIDE SEQUENCE [LARGE SCALE GENOMIC DNA]</scope>
    <source>
        <strain evidence="6">HyVt-115</strain>
    </source>
</reference>
<dbReference type="InterPro" id="IPR004300">
    <property type="entry name" value="Glyco_hydro_57_N"/>
</dbReference>
<dbReference type="Pfam" id="PF09094">
    <property type="entry name" value="AmyA-A_glucT_m"/>
    <property type="match status" value="1"/>
</dbReference>
<feature type="domain" description="Glycoside hydrolase family 57 N-terminal" evidence="3">
    <location>
        <begin position="78"/>
        <end position="335"/>
    </location>
</feature>
<dbReference type="InterPro" id="IPR015178">
    <property type="entry name" value="A-amylase/a-glucTrfase_central"/>
</dbReference>
<comment type="similarity">
    <text evidence="1">Belongs to the glycosyl hydrolase 57 family.</text>
</comment>
<evidence type="ECO:0000259" key="5">
    <source>
        <dbReference type="Pfam" id="PF09095"/>
    </source>
</evidence>
<dbReference type="Pfam" id="PF03065">
    <property type="entry name" value="Glyco_hydro_57"/>
    <property type="match status" value="1"/>
</dbReference>
<proteinExistence type="inferred from homology"/>
<dbReference type="Gene3D" id="2.70.98.10">
    <property type="match status" value="1"/>
</dbReference>
<feature type="domain" description="Alpha-amylase/4-alpha-glucanotransferase central" evidence="4">
    <location>
        <begin position="378"/>
        <end position="450"/>
    </location>
</feature>
<feature type="domain" description="Alpha-amylase/4-alpha-glucanotransferase C-terminal" evidence="5">
    <location>
        <begin position="463"/>
        <end position="720"/>
    </location>
</feature>
<comment type="caution">
    <text evidence="6">The sequence shown here is derived from an EMBL/GenBank/DDBJ whole genome shotgun (WGS) entry which is preliminary data.</text>
</comment>
<evidence type="ECO:0000259" key="3">
    <source>
        <dbReference type="Pfam" id="PF03065"/>
    </source>
</evidence>
<protein>
    <submittedName>
        <fullName evidence="6">DUF1926 domain-containing protein</fullName>
    </submittedName>
</protein>
<dbReference type="GO" id="GO:0003824">
    <property type="term" value="F:catalytic activity"/>
    <property type="evidence" value="ECO:0007669"/>
    <property type="project" value="InterPro"/>
</dbReference>
<organism evidence="6">
    <name type="scientific">Thermosulfidibacter takaii</name>
    <dbReference type="NCBI Taxonomy" id="412593"/>
    <lineage>
        <taxon>Bacteria</taxon>
        <taxon>Pseudomonadati</taxon>
        <taxon>Thermosulfidibacterota</taxon>
        <taxon>Thermosulfidibacteria</taxon>
        <taxon>Thermosulfidibacterales</taxon>
        <taxon>Thermosulfidibacteraceae</taxon>
    </lineage>
</organism>
<dbReference type="PANTHER" id="PTHR36306">
    <property type="entry name" value="ALPHA-AMYLASE-RELATED-RELATED"/>
    <property type="match status" value="1"/>
</dbReference>
<dbReference type="InterPro" id="IPR052046">
    <property type="entry name" value="GH57_Enzymes"/>
</dbReference>
<gene>
    <name evidence="6" type="ORF">ENF32_05470</name>
</gene>
<dbReference type="Gene3D" id="3.20.110.20">
    <property type="match status" value="1"/>
</dbReference>
<dbReference type="SUPFAM" id="SSF88688">
    <property type="entry name" value="Families 57/38 glycoside transferase middle domain"/>
    <property type="match status" value="1"/>
</dbReference>
<dbReference type="GO" id="GO:0030246">
    <property type="term" value="F:carbohydrate binding"/>
    <property type="evidence" value="ECO:0007669"/>
    <property type="project" value="InterPro"/>
</dbReference>
<evidence type="ECO:0000256" key="2">
    <source>
        <dbReference type="ARBA" id="ARBA00023277"/>
    </source>
</evidence>
<dbReference type="PANTHER" id="PTHR36306:SF1">
    <property type="entry name" value="ALPHA-AMYLASE-RELATED"/>
    <property type="match status" value="1"/>
</dbReference>
<evidence type="ECO:0000259" key="4">
    <source>
        <dbReference type="Pfam" id="PF09094"/>
    </source>
</evidence>
<dbReference type="Proteomes" id="UP000885690">
    <property type="component" value="Unassembled WGS sequence"/>
</dbReference>
<keyword evidence="2" id="KW-0119">Carbohydrate metabolism</keyword>
<dbReference type="InterPro" id="IPR014718">
    <property type="entry name" value="GH-type_carb-bd"/>
</dbReference>
<sequence>MRRLLIKRPLLWMASRYSSLTGLGCFCCPIRLSPSFICMPRPRWRRGHGRSWTTTRGWWRGGRRRPRVDLGTEVVLLFGIHGHQPEGNFSWVFEEAFEKAYRPFMEVMRKFPSFSFTLHYTGPLWEWIERERSWFMDWVGEMVDRGQAEIQISGFYEPVLAAIPVRDALGQIEMAKEYVRSRWGVEPKGLWLTERVWEPQILPLLLEAGIEYVVVDDYHFICAGEGEGELGGYFLTEEEGRTLAIFPISERLRYFIPFRPVDHVMEFLRSHPGPGAIIHDDAEKFGIWPGTHEWVYRRGWLRGFLEAVEGEPWLKPLTFSQFMEERPPQGRVYLPTASYFEMGEWSLSPERAWEFHRLVEDLKARGEWERYRPFFRGGIWKNFLVKYPEANHMHKRMVWVSRRVAHAGEEAKRALYRAQCNDAYWHGIFGGLYLPHLRRAIYARLLEAEDKAGADLEGVWLEDLDADGHEELILSNGGCLAVIKPSQGGALVELSFRRERVNITDTLARRFEHYHRGEEVRGQSGDGTPSIHEQAKAPPLHQVVYDPLPRYSFMDYLVPKGFSMKDWEEGRWDGVRLLGAEGYSLSQVDEGWRLVWDGEGDLVEKIFRLVPRGIEVFYTFSIPEGAALAVGIDLHMPWAGNAQVEVGGEMVAATKGRSWGQVGGWICRDPSISAPVEVKLGGMGELWQVPFFTFSQSERGFDRIYQGTGFLVVAMGEERLSFSLALRQEEVRDA</sequence>
<evidence type="ECO:0000256" key="1">
    <source>
        <dbReference type="ARBA" id="ARBA00006821"/>
    </source>
</evidence>
<name>A0A7C0YDY2_9BACT</name>
<dbReference type="InterPro" id="IPR015179">
    <property type="entry name" value="A-amylase/a-glucTrfase_C"/>
</dbReference>
<dbReference type="CDD" id="cd10793">
    <property type="entry name" value="GH57N_TLGT_like"/>
    <property type="match status" value="1"/>
</dbReference>
<dbReference type="EMBL" id="DQWS01000203">
    <property type="protein sequence ID" value="HDD53499.1"/>
    <property type="molecule type" value="Genomic_DNA"/>
</dbReference>
<dbReference type="AlphaFoldDB" id="A0A7C0YDY2"/>
<dbReference type="InterPro" id="IPR028995">
    <property type="entry name" value="Glyco_hydro_57/38_cen_sf"/>
</dbReference>
<dbReference type="SUPFAM" id="SSF74650">
    <property type="entry name" value="Galactose mutarotase-like"/>
    <property type="match status" value="1"/>
</dbReference>
<accession>A0A7C0YDY2</accession>
<evidence type="ECO:0000313" key="6">
    <source>
        <dbReference type="EMBL" id="HDD53499.1"/>
    </source>
</evidence>
<dbReference type="GO" id="GO:0005975">
    <property type="term" value="P:carbohydrate metabolic process"/>
    <property type="evidence" value="ECO:0007669"/>
    <property type="project" value="InterPro"/>
</dbReference>
<dbReference type="InterPro" id="IPR011013">
    <property type="entry name" value="Gal_mutarotase_sf_dom"/>
</dbReference>
<dbReference type="Pfam" id="PF09095">
    <property type="entry name" value="AmyA-gluTrfs_C"/>
    <property type="match status" value="1"/>
</dbReference>